<evidence type="ECO:0000313" key="1">
    <source>
        <dbReference type="EMBL" id="RDV28036.1"/>
    </source>
</evidence>
<gene>
    <name evidence="1" type="ORF">DXV75_03465</name>
</gene>
<dbReference type="PROSITE" id="PS51257">
    <property type="entry name" value="PROKAR_LIPOPROTEIN"/>
    <property type="match status" value="1"/>
</dbReference>
<dbReference type="InterPro" id="IPR011990">
    <property type="entry name" value="TPR-like_helical_dom_sf"/>
</dbReference>
<dbReference type="SUPFAM" id="SSF48452">
    <property type="entry name" value="TPR-like"/>
    <property type="match status" value="1"/>
</dbReference>
<proteinExistence type="predicted"/>
<dbReference type="EMBL" id="QRHA01000002">
    <property type="protein sequence ID" value="RDV28036.1"/>
    <property type="molecule type" value="Genomic_DNA"/>
</dbReference>
<organism evidence="1 2">
    <name type="scientific">Alteromonas aestuariivivens</name>
    <dbReference type="NCBI Taxonomy" id="1938339"/>
    <lineage>
        <taxon>Bacteria</taxon>
        <taxon>Pseudomonadati</taxon>
        <taxon>Pseudomonadota</taxon>
        <taxon>Gammaproteobacteria</taxon>
        <taxon>Alteromonadales</taxon>
        <taxon>Alteromonadaceae</taxon>
        <taxon>Alteromonas/Salinimonas group</taxon>
        <taxon>Alteromonas</taxon>
    </lineage>
</organism>
<dbReference type="RefSeq" id="WP_115591974.1">
    <property type="nucleotide sequence ID" value="NZ_QRHA01000002.1"/>
</dbReference>
<keyword evidence="2" id="KW-1185">Reference proteome</keyword>
<comment type="caution">
    <text evidence="1">The sequence shown here is derived from an EMBL/GenBank/DDBJ whole genome shotgun (WGS) entry which is preliminary data.</text>
</comment>
<reference evidence="2" key="1">
    <citation type="submission" date="2018-08" db="EMBL/GenBank/DDBJ databases">
        <authorList>
            <person name="Zhang J."/>
            <person name="Du Z.-J."/>
        </authorList>
    </citation>
    <scope>NUCLEOTIDE SEQUENCE [LARGE SCALE GENOMIC DNA]</scope>
    <source>
        <strain evidence="2">KCTC 52655</strain>
    </source>
</reference>
<evidence type="ECO:0000313" key="2">
    <source>
        <dbReference type="Proteomes" id="UP000256561"/>
    </source>
</evidence>
<dbReference type="Gene3D" id="1.25.40.10">
    <property type="entry name" value="Tetratricopeptide repeat domain"/>
    <property type="match status" value="1"/>
</dbReference>
<accession>A0A3D8MC25</accession>
<name>A0A3D8MC25_9ALTE</name>
<dbReference type="Proteomes" id="UP000256561">
    <property type="component" value="Unassembled WGS sequence"/>
</dbReference>
<dbReference type="InterPro" id="IPR019734">
    <property type="entry name" value="TPR_rpt"/>
</dbReference>
<dbReference type="AlphaFoldDB" id="A0A3D8MC25"/>
<sequence>MNSRKQRKTTSSIVKNTLLLGLTVSVVGCGSTGPATYDKYALSNQEQQLINNKPAYLQAQFQTLFEEGQRNKVLNLLQIGKTALLNGNVDEAEKVFDQALAEIETVYADTEDARMARSLWYEEGSKAFKGEPYERAMAYYYRGLVYLYRNEFDNARASFLSGLMQDAFAEEEQNRSDFALLMFLAGWSAQQMGAQGLAEDAYNELRQFRPDFPLPDPSHDTLIIAETGKSPRKLADGVGHYQLVYRRGKKFKDQRVSLATASQEVTLFPMEDIYWQAASRGGRPVDRIVEGKAEFKKNTEAFGSALSSVSNTAMVYSGGLGSTSGTNAGAALSLIGVASMAISMNARPRADTRYWDNLPDLVHVTTTRSDSIGNGVEFIFQDKDGQPLNTQAANLNHQTEQQTIIWAANEY</sequence>
<dbReference type="SMART" id="SM00028">
    <property type="entry name" value="TPR"/>
    <property type="match status" value="3"/>
</dbReference>
<dbReference type="OrthoDB" id="7319921at2"/>
<evidence type="ECO:0008006" key="3">
    <source>
        <dbReference type="Google" id="ProtNLM"/>
    </source>
</evidence>
<protein>
    <recommendedName>
        <fullName evidence="3">Tetratricopeptide repeat protein</fullName>
    </recommendedName>
</protein>